<keyword evidence="2" id="KW-1133">Transmembrane helix</keyword>
<organism evidence="3 4">
    <name type="scientific">Umbelopsis ramanniana AG</name>
    <dbReference type="NCBI Taxonomy" id="1314678"/>
    <lineage>
        <taxon>Eukaryota</taxon>
        <taxon>Fungi</taxon>
        <taxon>Fungi incertae sedis</taxon>
        <taxon>Mucoromycota</taxon>
        <taxon>Mucoromycotina</taxon>
        <taxon>Umbelopsidomycetes</taxon>
        <taxon>Umbelopsidales</taxon>
        <taxon>Umbelopsidaceae</taxon>
        <taxon>Umbelopsis</taxon>
    </lineage>
</organism>
<feature type="compositionally biased region" description="Basic and acidic residues" evidence="1">
    <location>
        <begin position="17"/>
        <end position="36"/>
    </location>
</feature>
<keyword evidence="4" id="KW-1185">Reference proteome</keyword>
<accession>A0AAD5EA10</accession>
<feature type="region of interest" description="Disordered" evidence="1">
    <location>
        <begin position="1"/>
        <end position="36"/>
    </location>
</feature>
<proteinExistence type="predicted"/>
<keyword evidence="2" id="KW-0472">Membrane</keyword>
<reference evidence="3" key="1">
    <citation type="submission" date="2021-06" db="EMBL/GenBank/DDBJ databases">
        <authorList>
            <consortium name="DOE Joint Genome Institute"/>
            <person name="Mondo S.J."/>
            <person name="Amses K.R."/>
            <person name="Simmons D.R."/>
            <person name="Longcore J.E."/>
            <person name="Seto K."/>
            <person name="Alves G.H."/>
            <person name="Bonds A.E."/>
            <person name="Quandt C.A."/>
            <person name="Davis W.J."/>
            <person name="Chang Y."/>
            <person name="Letcher P.M."/>
            <person name="Powell M.J."/>
            <person name="Kuo A."/>
            <person name="Labutti K."/>
            <person name="Pangilinan J."/>
            <person name="Andreopoulos W."/>
            <person name="Tritt A."/>
            <person name="Riley R."/>
            <person name="Hundley H."/>
            <person name="Johnson J."/>
            <person name="Lipzen A."/>
            <person name="Barry K."/>
            <person name="Berbee M.L."/>
            <person name="Buchler N.E."/>
            <person name="Grigoriev I.V."/>
            <person name="Spatafora J.W."/>
            <person name="Stajich J.E."/>
            <person name="James T.Y."/>
        </authorList>
    </citation>
    <scope>NUCLEOTIDE SEQUENCE</scope>
    <source>
        <strain evidence="3">AG</strain>
    </source>
</reference>
<dbReference type="PANTHER" id="PTHR35895:SF1">
    <property type="entry name" value="LIPID-BINDING SERUM GLYCOPROTEIN C-TERMINAL DOMAIN-CONTAINING PROTEIN"/>
    <property type="match status" value="1"/>
</dbReference>
<keyword evidence="2" id="KW-0812">Transmembrane</keyword>
<evidence type="ECO:0000256" key="2">
    <source>
        <dbReference type="SAM" id="Phobius"/>
    </source>
</evidence>
<name>A0AAD5EA10_UMBRA</name>
<sequence length="1681" mass="175267">MSDAASITPARNNAAEQPRDGDSIHSNEAEEYYEKPPQKKRFYRQKKYWIICGIISTIVTLVVILLIIFVFFPMIAQLIINKSNISVNSANIAFTPPTDGTEVTKRQEPAPFMANANNTFYMKMDATLGNTGPFPADLAFTSAIVISYNSTELGRVHLPGAHVSGGHGSLVSESLFNITNLDAFTAFTKDMLALDKFKWNLKGSATIKALSRTANVNLDKDVEIPGMGGFPQVKITSFALPGDDPAGGIQVSLGTTLTNPSTIGVYLGTIQLAIGYQGVYLGPVQASNVNLTSGDNNITLNGRLVPQTDPNNLNVVSDLFTRYIAGEISNTTASGVAAAPDGVHSISWLSEGFKTVQLNVGLAATEKLQLIHGVSLGDLDLVFTNETAYSPISTAPQVTANFSIPFGFSLNITEVTQNITLGTNATGPIALLSSGYSNSTSNQQTGVLSFGLSNAPLQVYPDKHEAFNTFNYNLTASNLYSFNVAGNASVVTSTPIGVVKLTGVPLNATTSLNGLQFLNSTPTVINGIDVTGGTTDYLIMAINVTMFNPSSVQITAGDVSLLMQSQGTQLGTVTLPNLTLYRGTNNVVAIANFDPKSTTVGQNLLTTFVGGQDNTVGIAGDANSTMIQSLAYAFGNVSLSSNLPGLKSKLIQSAGLTVYTNTVQTNVAGTTVTIANPFSAGLSITQVKAAVTYAGMPVGNIDADISSNPIVVGGKATAASPAIPITMNLEPAAVALLLRMNAQSAGLDLQPIDALLTMGGFNIQGQEQVTGSASTFNGFNISDFVIKAFANLHVDLQLSSVINIGQYTDTLAIVQNDIPTKTDDTITYLIPVVGQPIVQAIINQAALTFSSAILSSPTDSGFTVQLNGQLTGTGPFAATIIFPVPLDVAWNGQQIGKVTMPNIQTVADVGATFSVSAQFQVVSESAMADFTAYLLLEKSFVWDISSPDVAVTALDYTFTNLIMTKSVTLLGMDGLVNDVKINSFDLPSNDPAGGIHLVLDTTIYNPSQVGVNLQGLGFEAFFGSVDLGPVAGTNVVLNPQASSSVPMAGRLQAQSSQDGLNALQTLFDNYLGHKETPLSVKGSYGSGPSGQVNWLSEAFQKLTIDNIMLPGGPDNLTLIPAVTIKQFTFDFTKGAYAPDSSSNDIEAQFKNPFGFPLSITGLQESIDIGTSGQDMATLAPPYSPATTDTSTGIIKTGFEHVPFQVHDDAHEVFNQFVKGLTLTSGGTMELKGNISKSGVSTAAGDFFLSGISYDVQSAIPGFNDFGRQFSINSVDVTGATPQYIIIKLTISLTNPSFITITIGDISFDTYYNNVNIGPTLLNDVTIPPGTQQYQAEFHLTPSAASATTVAEVLSGYLQGQVFALTVKGSDNSTSIDSLKEGLAGVSLAGTLTGINSKLITGGVVKDLNINSFPNIGANTYITIQNPLDVGFSITAIQAQIYYQGTTYFELASIDCTLSSPFTIPAKGTATSGPIPLTFVDPIAHLGDILKILVSSSITVDINQNATVVVGDGFNGVLAYSQKGVVIQNEILSSSLTGLLNLTQVANSSAIAAVASVAKSDVSAGVAVATSVVGDVTSLVGGVASAVVSDATSVVGDVTSVVGDVTSIVGDATSAVGGGVKSLIGDATSIVGDILPKPTSTTTKAADNTPTPTPAPKVNAAKPKTTTTTTTTTSKPWPFNIL</sequence>
<dbReference type="GeneID" id="75914333"/>
<evidence type="ECO:0000256" key="1">
    <source>
        <dbReference type="SAM" id="MobiDB-lite"/>
    </source>
</evidence>
<feature type="compositionally biased region" description="Low complexity" evidence="1">
    <location>
        <begin position="1637"/>
        <end position="1675"/>
    </location>
</feature>
<protein>
    <submittedName>
        <fullName evidence="3">Uncharacterized protein</fullName>
    </submittedName>
</protein>
<dbReference type="EMBL" id="MU620918">
    <property type="protein sequence ID" value="KAI8579639.1"/>
    <property type="molecule type" value="Genomic_DNA"/>
</dbReference>
<comment type="caution">
    <text evidence="3">The sequence shown here is derived from an EMBL/GenBank/DDBJ whole genome shotgun (WGS) entry which is preliminary data.</text>
</comment>
<dbReference type="Pfam" id="PF12505">
    <property type="entry name" value="DUF3712"/>
    <property type="match status" value="4"/>
</dbReference>
<dbReference type="InterPro" id="IPR046368">
    <property type="entry name" value="Tag1"/>
</dbReference>
<evidence type="ECO:0000313" key="4">
    <source>
        <dbReference type="Proteomes" id="UP001206595"/>
    </source>
</evidence>
<feature type="region of interest" description="Disordered" evidence="1">
    <location>
        <begin position="1635"/>
        <end position="1681"/>
    </location>
</feature>
<dbReference type="Gene3D" id="2.60.40.1820">
    <property type="match status" value="1"/>
</dbReference>
<dbReference type="InterPro" id="IPR022185">
    <property type="entry name" value="DUF3712"/>
</dbReference>
<dbReference type="GO" id="GO:0000329">
    <property type="term" value="C:fungal-type vacuole membrane"/>
    <property type="evidence" value="ECO:0007669"/>
    <property type="project" value="InterPro"/>
</dbReference>
<dbReference type="PANTHER" id="PTHR35895">
    <property type="entry name" value="CHROMOSOME 16, WHOLE GENOME SHOTGUN SEQUENCE"/>
    <property type="match status" value="1"/>
</dbReference>
<feature type="transmembrane region" description="Helical" evidence="2">
    <location>
        <begin position="48"/>
        <end position="76"/>
    </location>
</feature>
<evidence type="ECO:0000313" key="3">
    <source>
        <dbReference type="EMBL" id="KAI8579639.1"/>
    </source>
</evidence>
<dbReference type="RefSeq" id="XP_051444643.1">
    <property type="nucleotide sequence ID" value="XM_051588988.1"/>
</dbReference>
<reference evidence="3" key="2">
    <citation type="journal article" date="2022" name="Proc. Natl. Acad. Sci. U.S.A.">
        <title>Diploid-dominant life cycles characterize the early evolution of Fungi.</title>
        <authorList>
            <person name="Amses K.R."/>
            <person name="Simmons D.R."/>
            <person name="Longcore J.E."/>
            <person name="Mondo S.J."/>
            <person name="Seto K."/>
            <person name="Jeronimo G.H."/>
            <person name="Bonds A.E."/>
            <person name="Quandt C.A."/>
            <person name="Davis W.J."/>
            <person name="Chang Y."/>
            <person name="Federici B.A."/>
            <person name="Kuo A."/>
            <person name="LaButti K."/>
            <person name="Pangilinan J."/>
            <person name="Andreopoulos W."/>
            <person name="Tritt A."/>
            <person name="Riley R."/>
            <person name="Hundley H."/>
            <person name="Johnson J."/>
            <person name="Lipzen A."/>
            <person name="Barry K."/>
            <person name="Lang B.F."/>
            <person name="Cuomo C.A."/>
            <person name="Buchler N.E."/>
            <person name="Grigoriev I.V."/>
            <person name="Spatafora J.W."/>
            <person name="Stajich J.E."/>
            <person name="James T.Y."/>
        </authorList>
    </citation>
    <scope>NUCLEOTIDE SEQUENCE</scope>
    <source>
        <strain evidence="3">AG</strain>
    </source>
</reference>
<gene>
    <name evidence="3" type="ORF">K450DRAFT_240774</name>
</gene>
<dbReference type="Proteomes" id="UP001206595">
    <property type="component" value="Unassembled WGS sequence"/>
</dbReference>